<feature type="domain" description="Arrestin C-terminal-like" evidence="3">
    <location>
        <begin position="181"/>
        <end position="328"/>
    </location>
</feature>
<dbReference type="EMBL" id="BX284605">
    <property type="protein sequence ID" value="CCD64823.1"/>
    <property type="molecule type" value="Genomic_DNA"/>
</dbReference>
<dbReference type="SUPFAM" id="SSF81296">
    <property type="entry name" value="E set domains"/>
    <property type="match status" value="2"/>
</dbReference>
<dbReference type="InterPro" id="IPR050357">
    <property type="entry name" value="Arrestin_domain-protein"/>
</dbReference>
<dbReference type="eggNOG" id="KOG3780">
    <property type="taxonomic scope" value="Eukaryota"/>
</dbReference>
<evidence type="ECO:0007829" key="7">
    <source>
        <dbReference type="PeptideAtlas" id="Q9GYT5"/>
    </source>
</evidence>
<dbReference type="InterPro" id="IPR011021">
    <property type="entry name" value="Arrestin-like_N"/>
</dbReference>
<organism evidence="4 5">
    <name type="scientific">Caenorhabditis elegans</name>
    <dbReference type="NCBI Taxonomy" id="6239"/>
    <lineage>
        <taxon>Eukaryota</taxon>
        <taxon>Metazoa</taxon>
        <taxon>Ecdysozoa</taxon>
        <taxon>Nematoda</taxon>
        <taxon>Chromadorea</taxon>
        <taxon>Rhabditida</taxon>
        <taxon>Rhabditina</taxon>
        <taxon>Rhabditomorpha</taxon>
        <taxon>Rhabditoidea</taxon>
        <taxon>Rhabditidae</taxon>
        <taxon>Peloderinae</taxon>
        <taxon>Caenorhabditis</taxon>
    </lineage>
</organism>
<evidence type="ECO:0000313" key="5">
    <source>
        <dbReference type="Proteomes" id="UP000001940"/>
    </source>
</evidence>
<dbReference type="PeptideAtlas" id="Q9GYT5"/>
<protein>
    <submittedName>
        <fullName evidence="4">Arrestin C-terminal-like domain-containing protein</fullName>
    </submittedName>
</protein>
<dbReference type="OMA" id="FCCLCCG"/>
<dbReference type="FunCoup" id="Q9GYT5">
    <property type="interactions" value="214"/>
</dbReference>
<dbReference type="AGR" id="WB:WBGene00018060"/>
<dbReference type="CTD" id="178763"/>
<dbReference type="PhylomeDB" id="Q9GYT5"/>
<dbReference type="RefSeq" id="NP_503916.1">
    <property type="nucleotide sequence ID" value="NM_071515.5"/>
</dbReference>
<dbReference type="Pfam" id="PF00339">
    <property type="entry name" value="Arrestin_N"/>
    <property type="match status" value="1"/>
</dbReference>
<feature type="compositionally biased region" description="Pro residues" evidence="2">
    <location>
        <begin position="342"/>
        <end position="359"/>
    </location>
</feature>
<accession>Q9GYT5</accession>
<evidence type="ECO:0000256" key="2">
    <source>
        <dbReference type="SAM" id="MobiDB-lite"/>
    </source>
</evidence>
<keyword evidence="7" id="KW-1267">Proteomics identification</keyword>
<dbReference type="InterPro" id="IPR014756">
    <property type="entry name" value="Ig_E-set"/>
</dbReference>
<dbReference type="GO" id="GO:0015031">
    <property type="term" value="P:protein transport"/>
    <property type="evidence" value="ECO:0000318"/>
    <property type="project" value="GO_Central"/>
</dbReference>
<proteinExistence type="evidence at protein level"/>
<dbReference type="AlphaFoldDB" id="Q9GYT5"/>
<dbReference type="HOGENOM" id="CLU_039221_0_0_1"/>
<dbReference type="GeneID" id="178763"/>
<keyword evidence="5" id="KW-1185">Reference proteome</keyword>
<dbReference type="InterPro" id="IPR014752">
    <property type="entry name" value="Arrestin-like_C"/>
</dbReference>
<evidence type="ECO:0000313" key="4">
    <source>
        <dbReference type="EMBL" id="CCD64823.1"/>
    </source>
</evidence>
<name>Q9GYT5_CAEEL</name>
<dbReference type="Pfam" id="PF02752">
    <property type="entry name" value="Arrestin_C"/>
    <property type="match status" value="1"/>
</dbReference>
<feature type="region of interest" description="Disordered" evidence="2">
    <location>
        <begin position="337"/>
        <end position="410"/>
    </location>
</feature>
<evidence type="ECO:0000313" key="6">
    <source>
        <dbReference type="WormBase" id="F35F10.11"/>
    </source>
</evidence>
<dbReference type="Gene3D" id="2.60.40.640">
    <property type="match status" value="2"/>
</dbReference>
<dbReference type="SMR" id="Q9GYT5"/>
<evidence type="ECO:0000259" key="3">
    <source>
        <dbReference type="SMART" id="SM01017"/>
    </source>
</evidence>
<dbReference type="UCSC" id="F35F10.11">
    <property type="organism name" value="c. elegans"/>
</dbReference>
<dbReference type="PANTHER" id="PTHR11188">
    <property type="entry name" value="ARRESTIN DOMAIN CONTAINING PROTEIN"/>
    <property type="match status" value="1"/>
</dbReference>
<dbReference type="OrthoDB" id="2333384at2759"/>
<reference evidence="4 5" key="1">
    <citation type="journal article" date="1998" name="Science">
        <title>Genome sequence of the nematode C. elegans: a platform for investigating biology.</title>
        <authorList>
            <consortium name="The C. elegans sequencing consortium"/>
            <person name="Sulson J.E."/>
            <person name="Waterston R."/>
        </authorList>
    </citation>
    <scope>NUCLEOTIDE SEQUENCE [LARGE SCALE GENOMIC DNA]</scope>
    <source>
        <strain evidence="4 5">Bristol N2</strain>
    </source>
</reference>
<sequence length="450" mass="50187">MPKTELLKVIFDQPDEVFFPGQPISGRVVLTTKENYKARAVNIKILGLAHTSWKNYENACKFNGSSISIRPRSIHYSANVNYLDYTQLLWTCEDGKNELAAGEYVWPFSYTLPTSIPPSFEGKYGYVRYTVKVEVDRPWRKDKAKKMCITVSPLLDLNVIPHSLTQINHQASENISFCCFQGGILEMSLNIPKTGFVPGETVPLNVHLINHSSTSVNNIKAQMLQQCKFTGYKSGATYNYGGDFERNEKMSDKIQRIKFDTKKVVKVCQKLEVPAKNEHKFVLELRIPSVTPTINQFSPVITVEYILQVNVDGLVRCESSILLGSVPIHQYLPPAYYQQDPNLPPSKPTPIGAPPPGYGPLPTDDSEKGADAPYPLDLYPNVNDEKVPNPNEDPTKDGTAVLPSAPPSYQESMYGKAGTVLDAKENGPYVPKYPVFNNLPVYNPTAPPPE</sequence>
<dbReference type="InParanoid" id="Q9GYT5"/>
<dbReference type="Proteomes" id="UP000001940">
    <property type="component" value="Chromosome V"/>
</dbReference>
<gene>
    <name evidence="4 6" type="primary">arrd-18</name>
    <name evidence="4" type="ORF">CELE_F35F10.11</name>
    <name evidence="6" type="ORF">F35F10.11</name>
</gene>
<dbReference type="SMART" id="SM01017">
    <property type="entry name" value="Arrestin_C"/>
    <property type="match status" value="1"/>
</dbReference>
<comment type="similarity">
    <text evidence="1">Belongs to the arrestin family.</text>
</comment>
<dbReference type="PANTHER" id="PTHR11188:SF155">
    <property type="entry name" value="ARRESTIN C-TERMINAL-LIKE DOMAIN-CONTAINING PROTEIN"/>
    <property type="match status" value="1"/>
</dbReference>
<dbReference type="PaxDb" id="6239-F35F10.11"/>
<evidence type="ECO:0000256" key="1">
    <source>
        <dbReference type="ARBA" id="ARBA00005298"/>
    </source>
</evidence>
<dbReference type="PIR" id="T15154">
    <property type="entry name" value="T15154"/>
</dbReference>
<dbReference type="InterPro" id="IPR011022">
    <property type="entry name" value="Arrestin_C-like"/>
</dbReference>
<dbReference type="STRING" id="6239.F35F10.11.1"/>
<dbReference type="WormBase" id="F35F10.11">
    <property type="protein sequence ID" value="CE09936"/>
    <property type="gene ID" value="WBGene00018060"/>
    <property type="gene designation" value="arrd-18"/>
</dbReference>
<dbReference type="Bgee" id="WBGene00018060">
    <property type="expression patterns" value="Expressed in larva and 3 other cell types or tissues"/>
</dbReference>
<dbReference type="GO" id="GO:0005737">
    <property type="term" value="C:cytoplasm"/>
    <property type="evidence" value="ECO:0000318"/>
    <property type="project" value="GO_Central"/>
</dbReference>
<dbReference type="KEGG" id="cel:CELE_F35F10.11"/>